<sequence>MQDAAWGTFNQPGWTGNNGDPLNNFAFEGHAYLDSNNSGIRDDVQGGNASFGSTIMVDMTNWCRYTNGNTSTPKANPFKAFVGEFGWTTSTLPMQAGTNQLDYLSANSDVWIGWTWYLGGNFASQANYTYGSVVPSGSVGYYTDRPQLAQLTAHL</sequence>
<comment type="caution">
    <text evidence="5">The sequence shown here is derived from an EMBL/GenBank/DDBJ whole genome shotgun (WGS) entry which is preliminary data.</text>
</comment>
<dbReference type="Proteomes" id="UP001165667">
    <property type="component" value="Unassembled WGS sequence"/>
</dbReference>
<evidence type="ECO:0000259" key="4">
    <source>
        <dbReference type="Pfam" id="PF00150"/>
    </source>
</evidence>
<keyword evidence="6" id="KW-1185">Reference proteome</keyword>
<dbReference type="PANTHER" id="PTHR34142:SF1">
    <property type="entry name" value="GLYCOSIDE HYDROLASE FAMILY 5 DOMAIN-CONTAINING PROTEIN"/>
    <property type="match status" value="1"/>
</dbReference>
<dbReference type="SUPFAM" id="SSF51445">
    <property type="entry name" value="(Trans)glycosidases"/>
    <property type="match status" value="1"/>
</dbReference>
<reference evidence="5" key="1">
    <citation type="submission" date="2022-05" db="EMBL/GenBank/DDBJ databases">
        <authorList>
            <person name="Pankratov T."/>
        </authorList>
    </citation>
    <scope>NUCLEOTIDE SEQUENCE</scope>
    <source>
        <strain evidence="5">BP6-180914</strain>
    </source>
</reference>
<evidence type="ECO:0000256" key="3">
    <source>
        <dbReference type="RuleBase" id="RU361153"/>
    </source>
</evidence>
<dbReference type="InterPro" id="IPR017853">
    <property type="entry name" value="GH"/>
</dbReference>
<protein>
    <submittedName>
        <fullName evidence="5">Glycoside hydrolase family 5 protein</fullName>
    </submittedName>
</protein>
<evidence type="ECO:0000313" key="6">
    <source>
        <dbReference type="Proteomes" id="UP001165667"/>
    </source>
</evidence>
<evidence type="ECO:0000256" key="2">
    <source>
        <dbReference type="ARBA" id="ARBA00023295"/>
    </source>
</evidence>
<dbReference type="GO" id="GO:0009251">
    <property type="term" value="P:glucan catabolic process"/>
    <property type="evidence" value="ECO:0007669"/>
    <property type="project" value="TreeGrafter"/>
</dbReference>
<organism evidence="5 6">
    <name type="scientific">Lichenifustis flavocetrariae</name>
    <dbReference type="NCBI Taxonomy" id="2949735"/>
    <lineage>
        <taxon>Bacteria</taxon>
        <taxon>Pseudomonadati</taxon>
        <taxon>Pseudomonadota</taxon>
        <taxon>Alphaproteobacteria</taxon>
        <taxon>Hyphomicrobiales</taxon>
        <taxon>Lichenihabitantaceae</taxon>
        <taxon>Lichenifustis</taxon>
    </lineage>
</organism>
<keyword evidence="1 3" id="KW-0378">Hydrolase</keyword>
<dbReference type="AlphaFoldDB" id="A0AA41YYK0"/>
<dbReference type="Pfam" id="PF00150">
    <property type="entry name" value="Cellulase"/>
    <property type="match status" value="1"/>
</dbReference>
<keyword evidence="2 3" id="KW-0326">Glycosidase</keyword>
<feature type="domain" description="Glycoside hydrolase family 5" evidence="4">
    <location>
        <begin position="16"/>
        <end position="116"/>
    </location>
</feature>
<dbReference type="Gene3D" id="3.20.20.80">
    <property type="entry name" value="Glycosidases"/>
    <property type="match status" value="1"/>
</dbReference>
<accession>A0AA41YYK0</accession>
<dbReference type="InterPro" id="IPR001547">
    <property type="entry name" value="Glyco_hydro_5"/>
</dbReference>
<dbReference type="RefSeq" id="WP_282587324.1">
    <property type="nucleotide sequence ID" value="NZ_JAMOIM010000019.1"/>
</dbReference>
<comment type="similarity">
    <text evidence="3">Belongs to the glycosyl hydrolase 5 (cellulase A) family.</text>
</comment>
<evidence type="ECO:0000256" key="1">
    <source>
        <dbReference type="ARBA" id="ARBA00022801"/>
    </source>
</evidence>
<evidence type="ECO:0000313" key="5">
    <source>
        <dbReference type="EMBL" id="MCW6510956.1"/>
    </source>
</evidence>
<proteinExistence type="inferred from homology"/>
<gene>
    <name evidence="5" type="ORF">M8523_23405</name>
</gene>
<dbReference type="EMBL" id="JAMOIM010000019">
    <property type="protein sequence ID" value="MCW6510956.1"/>
    <property type="molecule type" value="Genomic_DNA"/>
</dbReference>
<dbReference type="PANTHER" id="PTHR34142">
    <property type="entry name" value="ENDO-BETA-1,4-GLUCANASE A"/>
    <property type="match status" value="1"/>
</dbReference>
<name>A0AA41YYK0_9HYPH</name>
<dbReference type="GO" id="GO:0004553">
    <property type="term" value="F:hydrolase activity, hydrolyzing O-glycosyl compounds"/>
    <property type="evidence" value="ECO:0007669"/>
    <property type="project" value="InterPro"/>
</dbReference>